<evidence type="ECO:0000256" key="2">
    <source>
        <dbReference type="SAM" id="MobiDB-lite"/>
    </source>
</evidence>
<proteinExistence type="predicted"/>
<reference evidence="4 5" key="1">
    <citation type="journal article" date="2019" name="Front. Microbiol.">
        <title>Thermoanaerosceptrum fracticalcis gen. nov. sp. nov., a Novel Fumarate-Fermenting Microorganism From a Deep Fractured Carbonate Aquifer of the US Great Basin.</title>
        <authorList>
            <person name="Hamilton-Brehm S.D."/>
            <person name="Stewart L.E."/>
            <person name="Zavarin M."/>
            <person name="Caldwell M."/>
            <person name="Lawson P.A."/>
            <person name="Onstott T.C."/>
            <person name="Grzymski J."/>
            <person name="Neveux I."/>
            <person name="Lollar B.S."/>
            <person name="Russell C.E."/>
            <person name="Moser D.P."/>
        </authorList>
    </citation>
    <scope>NUCLEOTIDE SEQUENCE [LARGE SCALE GENOMIC DNA]</scope>
    <source>
        <strain evidence="4 5">DRI-13</strain>
    </source>
</reference>
<dbReference type="AlphaFoldDB" id="A0A7G6E4H7"/>
<keyword evidence="5" id="KW-1185">Reference proteome</keyword>
<gene>
    <name evidence="4" type="ORF">BR63_12095</name>
</gene>
<feature type="compositionally biased region" description="Low complexity" evidence="2">
    <location>
        <begin position="88"/>
        <end position="103"/>
    </location>
</feature>
<dbReference type="SMART" id="SM00287">
    <property type="entry name" value="SH3b"/>
    <property type="match status" value="1"/>
</dbReference>
<dbReference type="Pfam" id="PF08239">
    <property type="entry name" value="SH3_3"/>
    <property type="match status" value="1"/>
</dbReference>
<dbReference type="Gene3D" id="2.30.30.40">
    <property type="entry name" value="SH3 Domains"/>
    <property type="match status" value="1"/>
</dbReference>
<organism evidence="4 5">
    <name type="scientific">Thermanaerosceptrum fracticalcis</name>
    <dbReference type="NCBI Taxonomy" id="1712410"/>
    <lineage>
        <taxon>Bacteria</taxon>
        <taxon>Bacillati</taxon>
        <taxon>Bacillota</taxon>
        <taxon>Clostridia</taxon>
        <taxon>Eubacteriales</taxon>
        <taxon>Peptococcaceae</taxon>
        <taxon>Thermanaerosceptrum</taxon>
    </lineage>
</organism>
<dbReference type="RefSeq" id="WP_034420642.1">
    <property type="nucleotide sequence ID" value="NZ_CP045798.1"/>
</dbReference>
<feature type="region of interest" description="Disordered" evidence="2">
    <location>
        <begin position="81"/>
        <end position="116"/>
    </location>
</feature>
<dbReference type="EMBL" id="CP045798">
    <property type="protein sequence ID" value="QNB46981.1"/>
    <property type="molecule type" value="Genomic_DNA"/>
</dbReference>
<evidence type="ECO:0000313" key="4">
    <source>
        <dbReference type="EMBL" id="QNB46981.1"/>
    </source>
</evidence>
<evidence type="ECO:0000256" key="1">
    <source>
        <dbReference type="SAM" id="Coils"/>
    </source>
</evidence>
<name>A0A7G6E4H7_THEFR</name>
<dbReference type="KEGG" id="tfr:BR63_12095"/>
<feature type="domain" description="SH3b" evidence="3">
    <location>
        <begin position="116"/>
        <end position="179"/>
    </location>
</feature>
<feature type="coiled-coil region" evidence="1">
    <location>
        <begin position="46"/>
        <end position="80"/>
    </location>
</feature>
<evidence type="ECO:0000259" key="3">
    <source>
        <dbReference type="PROSITE" id="PS51781"/>
    </source>
</evidence>
<dbReference type="Proteomes" id="UP000515847">
    <property type="component" value="Chromosome"/>
</dbReference>
<protein>
    <submittedName>
        <fullName evidence="4">SH3 domain-containing protein</fullName>
    </submittedName>
</protein>
<dbReference type="InterPro" id="IPR003646">
    <property type="entry name" value="SH3-like_bac-type"/>
</dbReference>
<accession>A0A7G6E4H7</accession>
<dbReference type="OrthoDB" id="2081488at2"/>
<sequence length="179" mass="18680">MRLRNIVIGGALLSIVVGFTLGKTVVADSPAPGSSSDPVVSKSYVDKALQDRIKELETAVADLTVKSQALQTALNELQAKVNKTPVRTTPATPGTSTPSTPTTPAAPPQNNTSVIGKTASVTGSTSVNIRSGPATSYSVVTKVNSGDIMVIQQVKDSWYQVKLSDGKTGWVASWVVEVK</sequence>
<dbReference type="PROSITE" id="PS51781">
    <property type="entry name" value="SH3B"/>
    <property type="match status" value="1"/>
</dbReference>
<evidence type="ECO:0000313" key="5">
    <source>
        <dbReference type="Proteomes" id="UP000515847"/>
    </source>
</evidence>
<keyword evidence="1" id="KW-0175">Coiled coil</keyword>